<accession>A0A562SZ22</accession>
<reference evidence="1 2" key="1">
    <citation type="journal article" date="2013" name="Stand. Genomic Sci.">
        <title>Genomic Encyclopedia of Type Strains, Phase I: The one thousand microbial genomes (KMG-I) project.</title>
        <authorList>
            <person name="Kyrpides N.C."/>
            <person name="Woyke T."/>
            <person name="Eisen J.A."/>
            <person name="Garrity G."/>
            <person name="Lilburn T.G."/>
            <person name="Beck B.J."/>
            <person name="Whitman W.B."/>
            <person name="Hugenholtz P."/>
            <person name="Klenk H.P."/>
        </authorList>
    </citation>
    <scope>NUCLEOTIDE SEQUENCE [LARGE SCALE GENOMIC DNA]</scope>
    <source>
        <strain evidence="1 2">DSM 13484</strain>
    </source>
</reference>
<name>A0A562SZ22_CHIJA</name>
<sequence length="343" mass="38994">MIKAQALYKEISGCDYHRICLPFEYEHGYVDDAAMEAAGPTVHDRLKVAELVVWNRDFPAGIAEGDRLKRQHGFKVVVDLDDYWELYPHHFLSAYYRQHDVPGVIIHNLRLADAVTVTTARLADKVKQYNRNVHVIPNALPFGQGQFQGAMAGTDIFRFIYAGQKSHLHDLGLLRGPLRRLAGERHAGMGVTLAGYSTKDTAGIWTSMEQIMSAGGTMSNYQRIEQRPLHSYMDVYNEASAVLIPLEANIFNACKSNLKLLEAACKKLPAICQRVPPYSDCRDAPVLWVDKQSDWYKHMRYLAANRGAAEEMGQALHEWAIKNYSIWPWNKIRFDLYTHIVNS</sequence>
<keyword evidence="2" id="KW-1185">Reference proteome</keyword>
<organism evidence="1 2">
    <name type="scientific">Chitinophaga japonensis</name>
    <name type="common">Flexibacter japonensis</name>
    <dbReference type="NCBI Taxonomy" id="104662"/>
    <lineage>
        <taxon>Bacteria</taxon>
        <taxon>Pseudomonadati</taxon>
        <taxon>Bacteroidota</taxon>
        <taxon>Chitinophagia</taxon>
        <taxon>Chitinophagales</taxon>
        <taxon>Chitinophagaceae</taxon>
        <taxon>Chitinophaga</taxon>
    </lineage>
</organism>
<dbReference type="SUPFAM" id="SSF53756">
    <property type="entry name" value="UDP-Glycosyltransferase/glycogen phosphorylase"/>
    <property type="match status" value="1"/>
</dbReference>
<dbReference type="RefSeq" id="WP_145716021.1">
    <property type="nucleotide sequence ID" value="NZ_BAAAFY010000005.1"/>
</dbReference>
<dbReference type="Proteomes" id="UP000316778">
    <property type="component" value="Unassembled WGS sequence"/>
</dbReference>
<dbReference type="AlphaFoldDB" id="A0A562SZ22"/>
<keyword evidence="1" id="KW-0808">Transferase</keyword>
<dbReference type="Gene3D" id="3.40.50.2000">
    <property type="entry name" value="Glycogen Phosphorylase B"/>
    <property type="match status" value="1"/>
</dbReference>
<dbReference type="GO" id="GO:0016740">
    <property type="term" value="F:transferase activity"/>
    <property type="evidence" value="ECO:0007669"/>
    <property type="project" value="UniProtKB-KW"/>
</dbReference>
<evidence type="ECO:0000313" key="1">
    <source>
        <dbReference type="EMBL" id="TWI86308.1"/>
    </source>
</evidence>
<protein>
    <submittedName>
        <fullName evidence="1">Glycosyltransferase involved in cell wall biosynthesis</fullName>
    </submittedName>
</protein>
<comment type="caution">
    <text evidence="1">The sequence shown here is derived from an EMBL/GenBank/DDBJ whole genome shotgun (WGS) entry which is preliminary data.</text>
</comment>
<gene>
    <name evidence="1" type="ORF">LX66_3562</name>
</gene>
<proteinExistence type="predicted"/>
<evidence type="ECO:0000313" key="2">
    <source>
        <dbReference type="Proteomes" id="UP000316778"/>
    </source>
</evidence>
<dbReference type="OrthoDB" id="647453at2"/>
<dbReference type="EMBL" id="VLLG01000004">
    <property type="protein sequence ID" value="TWI86308.1"/>
    <property type="molecule type" value="Genomic_DNA"/>
</dbReference>